<evidence type="ECO:0000313" key="4">
    <source>
        <dbReference type="Proteomes" id="UP000009049"/>
    </source>
</evidence>
<dbReference type="PROSITE" id="PS51782">
    <property type="entry name" value="LYSM"/>
    <property type="match status" value="4"/>
</dbReference>
<feature type="chain" id="PRO_5002667679" evidence="1">
    <location>
        <begin position="24"/>
        <end position="713"/>
    </location>
</feature>
<evidence type="ECO:0000259" key="2">
    <source>
        <dbReference type="PROSITE" id="PS51782"/>
    </source>
</evidence>
<proteinExistence type="predicted"/>
<dbReference type="EMBL" id="CP001712">
    <property type="protein sequence ID" value="EAR15150.1"/>
    <property type="molecule type" value="Genomic_DNA"/>
</dbReference>
<dbReference type="SMART" id="SM00257">
    <property type="entry name" value="LysM"/>
    <property type="match status" value="5"/>
</dbReference>
<feature type="domain" description="LysM" evidence="2">
    <location>
        <begin position="27"/>
        <end position="72"/>
    </location>
</feature>
<dbReference type="AlphaFoldDB" id="A4CNA8"/>
<evidence type="ECO:0000256" key="1">
    <source>
        <dbReference type="SAM" id="SignalP"/>
    </source>
</evidence>
<feature type="signal peptide" evidence="1">
    <location>
        <begin position="1"/>
        <end position="23"/>
    </location>
</feature>
<dbReference type="OrthoDB" id="2149800at2"/>
<dbReference type="eggNOG" id="COG1388">
    <property type="taxonomic scope" value="Bacteria"/>
</dbReference>
<name>A4CNA8_ROBBH</name>
<sequence>MNVVCKYLLLLLCALSIGCKVKAQQFSTHAVKRGETLYSIARQYQVSPQELLKYNKEVDPDGTLRPNTILVIPGRAGNTVLNRPTVSDPDSTAREQVTFRTHRVRRKETLFSITQRYQVSEEEVKRYNPDLYSRPLQRGMVLRIPQFSESYREAEALEELLTTYTVQAKETRWSIAHKYGITIDSLLQLNPGLPRSTSYLAEGQELQVPRLPGSGIEKQESQVYRSYTVPPRKTLFSLSQEFGISREEIIRLNPEILERGNLQEGMKLRLPEKKADTTAVNASNYIFYEVKPKQTEFSLTRKLGIGYPELRALNPELATGLKAGMVLKLPRDRAEGLEVKNALVIDEFDLRDSIDTGNRPRLLVLFPFRLDRLDLSDPEKTQERIRNNNALKYSLGLYSGFLVALDSVADMGISVEVKTFDTQLSANRVRNLLLQEDLENLSAIVGPLEPNSIREVAARASELDVPVIAPVPINGEFPLQNIFHTYTEEAELRRRMLDYMKEQVTDQNILVISDQAHREVESEILEAFPAAELVPLREEEENISLDREAFMEALSEERENWVFLETDNYRIASSVSSILNSANTEETRVRMFTTNRGRAFDHKELSATHLANLRFTFPSVYRDVSPSSFTRRYRERFGGEPDRYAVRGFDLGMDLLLRLAYKLDLFEAADQIGATRYSGNTFNYIKKLQSGYYNTASYILMYDGLQIREIQGP</sequence>
<feature type="domain" description="LysM" evidence="2">
    <location>
        <begin position="100"/>
        <end position="144"/>
    </location>
</feature>
<dbReference type="PANTHER" id="PTHR33734">
    <property type="entry name" value="LYSM DOMAIN-CONTAINING GPI-ANCHORED PROTEIN 2"/>
    <property type="match status" value="1"/>
</dbReference>
<protein>
    <submittedName>
        <fullName evidence="3">LysM-repeat protein</fullName>
    </submittedName>
</protein>
<gene>
    <name evidence="3" type="ordered locus">RB2501_12507</name>
</gene>
<dbReference type="KEGG" id="rbi:RB2501_12507"/>
<dbReference type="Gene3D" id="3.10.350.10">
    <property type="entry name" value="LysM domain"/>
    <property type="match status" value="4"/>
</dbReference>
<dbReference type="Proteomes" id="UP000009049">
    <property type="component" value="Chromosome"/>
</dbReference>
<feature type="domain" description="LysM" evidence="2">
    <location>
        <begin position="225"/>
        <end position="270"/>
    </location>
</feature>
<dbReference type="HOGENOM" id="CLU_028261_0_0_10"/>
<dbReference type="STRING" id="313596.RB2501_12507"/>
<dbReference type="CDD" id="cd00118">
    <property type="entry name" value="LysM"/>
    <property type="match status" value="5"/>
</dbReference>
<keyword evidence="4" id="KW-1185">Reference proteome</keyword>
<dbReference type="InterPro" id="IPR036779">
    <property type="entry name" value="LysM_dom_sf"/>
</dbReference>
<dbReference type="eggNOG" id="COG0683">
    <property type="taxonomic scope" value="Bacteria"/>
</dbReference>
<dbReference type="InterPro" id="IPR018392">
    <property type="entry name" value="LysM"/>
</dbReference>
<dbReference type="PROSITE" id="PS51257">
    <property type="entry name" value="PROKAR_LIPOPROTEIN"/>
    <property type="match status" value="1"/>
</dbReference>
<dbReference type="SUPFAM" id="SSF54106">
    <property type="entry name" value="LysM domain"/>
    <property type="match status" value="4"/>
</dbReference>
<dbReference type="RefSeq" id="WP_015754470.1">
    <property type="nucleotide sequence ID" value="NC_013222.1"/>
</dbReference>
<feature type="domain" description="LysM" evidence="2">
    <location>
        <begin position="162"/>
        <end position="208"/>
    </location>
</feature>
<dbReference type="Gene3D" id="3.40.50.2300">
    <property type="match status" value="2"/>
</dbReference>
<accession>A4CNA8</accession>
<dbReference type="GO" id="GO:0008932">
    <property type="term" value="F:lytic endotransglycosylase activity"/>
    <property type="evidence" value="ECO:0007669"/>
    <property type="project" value="TreeGrafter"/>
</dbReference>
<keyword evidence="1" id="KW-0732">Signal</keyword>
<dbReference type="PANTHER" id="PTHR33734:SF22">
    <property type="entry name" value="MEMBRANE-BOUND LYTIC MUREIN TRANSGLYCOSYLASE D"/>
    <property type="match status" value="1"/>
</dbReference>
<dbReference type="Pfam" id="PF01476">
    <property type="entry name" value="LysM"/>
    <property type="match status" value="5"/>
</dbReference>
<dbReference type="SUPFAM" id="SSF53822">
    <property type="entry name" value="Periplasmic binding protein-like I"/>
    <property type="match status" value="1"/>
</dbReference>
<organism evidence="3 4">
    <name type="scientific">Robiginitalea biformata (strain ATCC BAA-864 / DSM 15991 / KCTC 12146 / HTCC2501)</name>
    <dbReference type="NCBI Taxonomy" id="313596"/>
    <lineage>
        <taxon>Bacteria</taxon>
        <taxon>Pseudomonadati</taxon>
        <taxon>Bacteroidota</taxon>
        <taxon>Flavobacteriia</taxon>
        <taxon>Flavobacteriales</taxon>
        <taxon>Flavobacteriaceae</taxon>
        <taxon>Robiginitalea</taxon>
    </lineage>
</organism>
<evidence type="ECO:0000313" key="3">
    <source>
        <dbReference type="EMBL" id="EAR15150.1"/>
    </source>
</evidence>
<dbReference type="InterPro" id="IPR028082">
    <property type="entry name" value="Peripla_BP_I"/>
</dbReference>
<reference evidence="3 4" key="1">
    <citation type="journal article" date="2009" name="J. Bacteriol.">
        <title>Complete genome sequence of Robiginitalea biformata HTCC2501.</title>
        <authorList>
            <person name="Oh H.M."/>
            <person name="Giovannoni S.J."/>
            <person name="Lee K."/>
            <person name="Ferriera S."/>
            <person name="Johnson J."/>
            <person name="Cho J.C."/>
        </authorList>
    </citation>
    <scope>NUCLEOTIDE SEQUENCE [LARGE SCALE GENOMIC DNA]</scope>
    <source>
        <strain evidence="4">ATCC BAA-864 / HTCC2501 / KCTC 12146</strain>
    </source>
</reference>